<dbReference type="Gene3D" id="3.40.630.30">
    <property type="match status" value="1"/>
</dbReference>
<organism evidence="4 5">
    <name type="scientific">Paeniroseomonas aquatica</name>
    <dbReference type="NCBI Taxonomy" id="373043"/>
    <lineage>
        <taxon>Bacteria</taxon>
        <taxon>Pseudomonadati</taxon>
        <taxon>Pseudomonadota</taxon>
        <taxon>Alphaproteobacteria</taxon>
        <taxon>Acetobacterales</taxon>
        <taxon>Acetobacteraceae</taxon>
        <taxon>Paeniroseomonas</taxon>
    </lineage>
</organism>
<dbReference type="Pfam" id="PF00583">
    <property type="entry name" value="Acetyltransf_1"/>
    <property type="match status" value="1"/>
</dbReference>
<keyword evidence="5" id="KW-1185">Reference proteome</keyword>
<evidence type="ECO:0000313" key="5">
    <source>
        <dbReference type="Proteomes" id="UP001529369"/>
    </source>
</evidence>
<protein>
    <submittedName>
        <fullName evidence="4">GNAT family N-acetyltransferase</fullName>
        <ecNumber evidence="4">2.3.1.-</ecNumber>
    </submittedName>
</protein>
<dbReference type="InterPro" id="IPR016181">
    <property type="entry name" value="Acyl_CoA_acyltransferase"/>
</dbReference>
<sequence>MASRYGLEIRTAAAADAPGLAGLLGLADPRALAEQLAALHQTSGTALVATDWGPPSGLVVLHWYRGLGPPQPTAQITTLVVRPEDRRRGIGRLLLKAAAQAARSAGCGLIELRAPAPAVSLQAFAGATGFTPAAACWVRPLRKAG</sequence>
<feature type="domain" description="N-acetyltransferase" evidence="3">
    <location>
        <begin position="7"/>
        <end position="145"/>
    </location>
</feature>
<gene>
    <name evidence="4" type="ORF">QWZ14_23930</name>
</gene>
<dbReference type="PANTHER" id="PTHR43877">
    <property type="entry name" value="AMINOALKYLPHOSPHONATE N-ACETYLTRANSFERASE-RELATED-RELATED"/>
    <property type="match status" value="1"/>
</dbReference>
<dbReference type="EC" id="2.3.1.-" evidence="4"/>
<evidence type="ECO:0000313" key="4">
    <source>
        <dbReference type="EMBL" id="MDN3567441.1"/>
    </source>
</evidence>
<dbReference type="EMBL" id="JAUFPN010000193">
    <property type="protein sequence ID" value="MDN3567441.1"/>
    <property type="molecule type" value="Genomic_DNA"/>
</dbReference>
<name>A0ABT8ACG7_9PROT</name>
<evidence type="ECO:0000256" key="2">
    <source>
        <dbReference type="ARBA" id="ARBA00023315"/>
    </source>
</evidence>
<evidence type="ECO:0000259" key="3">
    <source>
        <dbReference type="PROSITE" id="PS51186"/>
    </source>
</evidence>
<dbReference type="Proteomes" id="UP001529369">
    <property type="component" value="Unassembled WGS sequence"/>
</dbReference>
<dbReference type="InterPro" id="IPR050832">
    <property type="entry name" value="Bact_Acetyltransf"/>
</dbReference>
<dbReference type="InterPro" id="IPR000182">
    <property type="entry name" value="GNAT_dom"/>
</dbReference>
<dbReference type="RefSeq" id="WP_290319473.1">
    <property type="nucleotide sequence ID" value="NZ_JAUFPN010000193.1"/>
</dbReference>
<accession>A0ABT8ACG7</accession>
<dbReference type="CDD" id="cd04301">
    <property type="entry name" value="NAT_SF"/>
    <property type="match status" value="1"/>
</dbReference>
<keyword evidence="1 4" id="KW-0808">Transferase</keyword>
<comment type="caution">
    <text evidence="4">The sequence shown here is derived from an EMBL/GenBank/DDBJ whole genome shotgun (WGS) entry which is preliminary data.</text>
</comment>
<reference evidence="5" key="1">
    <citation type="journal article" date="2019" name="Int. J. Syst. Evol. Microbiol.">
        <title>The Global Catalogue of Microorganisms (GCM) 10K type strain sequencing project: providing services to taxonomists for standard genome sequencing and annotation.</title>
        <authorList>
            <consortium name="The Broad Institute Genomics Platform"/>
            <consortium name="The Broad Institute Genome Sequencing Center for Infectious Disease"/>
            <person name="Wu L."/>
            <person name="Ma J."/>
        </authorList>
    </citation>
    <scope>NUCLEOTIDE SEQUENCE [LARGE SCALE GENOMIC DNA]</scope>
    <source>
        <strain evidence="5">CECT 7131</strain>
    </source>
</reference>
<dbReference type="GO" id="GO:0016746">
    <property type="term" value="F:acyltransferase activity"/>
    <property type="evidence" value="ECO:0007669"/>
    <property type="project" value="UniProtKB-KW"/>
</dbReference>
<keyword evidence="2 4" id="KW-0012">Acyltransferase</keyword>
<dbReference type="PROSITE" id="PS51186">
    <property type="entry name" value="GNAT"/>
    <property type="match status" value="1"/>
</dbReference>
<proteinExistence type="predicted"/>
<dbReference type="PANTHER" id="PTHR43877:SF1">
    <property type="entry name" value="ACETYLTRANSFERASE"/>
    <property type="match status" value="1"/>
</dbReference>
<evidence type="ECO:0000256" key="1">
    <source>
        <dbReference type="ARBA" id="ARBA00022679"/>
    </source>
</evidence>
<dbReference type="SUPFAM" id="SSF55729">
    <property type="entry name" value="Acyl-CoA N-acyltransferases (Nat)"/>
    <property type="match status" value="1"/>
</dbReference>